<dbReference type="InterPro" id="IPR006626">
    <property type="entry name" value="PbH1"/>
</dbReference>
<comment type="caution">
    <text evidence="3">The sequence shown here is derived from an EMBL/GenBank/DDBJ whole genome shotgun (WGS) entry which is preliminary data.</text>
</comment>
<feature type="domain" description="SbsA Ig-like" evidence="2">
    <location>
        <begin position="1116"/>
        <end position="1228"/>
    </location>
</feature>
<accession>A0A1F8G2F1</accession>
<organism evidence="3 4">
    <name type="scientific">Candidatus Yanofskybacteria bacterium RIFCSPHIGHO2_12_FULL_45_19b</name>
    <dbReference type="NCBI Taxonomy" id="1802689"/>
    <lineage>
        <taxon>Bacteria</taxon>
        <taxon>Candidatus Yanofskyibacteriota</taxon>
    </lineage>
</organism>
<protein>
    <recommendedName>
        <fullName evidence="2">SbsA Ig-like domain-containing protein</fullName>
    </recommendedName>
</protein>
<dbReference type="STRING" id="1802689.A3F25_00235"/>
<dbReference type="SUPFAM" id="SSF51126">
    <property type="entry name" value="Pectin lyase-like"/>
    <property type="match status" value="2"/>
</dbReference>
<dbReference type="Gene3D" id="2.160.20.10">
    <property type="entry name" value="Single-stranded right-handed beta-helix, Pectin lyase-like"/>
    <property type="match status" value="1"/>
</dbReference>
<dbReference type="Pfam" id="PF13205">
    <property type="entry name" value="Big_5"/>
    <property type="match status" value="1"/>
</dbReference>
<dbReference type="InterPro" id="IPR011050">
    <property type="entry name" value="Pectin_lyase_fold/virulence"/>
</dbReference>
<dbReference type="EMBL" id="MGKD01000013">
    <property type="protein sequence ID" value="OGN19517.1"/>
    <property type="molecule type" value="Genomic_DNA"/>
</dbReference>
<dbReference type="InterPro" id="IPR012334">
    <property type="entry name" value="Pectin_lyas_fold"/>
</dbReference>
<keyword evidence="1" id="KW-0732">Signal</keyword>
<evidence type="ECO:0000256" key="1">
    <source>
        <dbReference type="ARBA" id="ARBA00022729"/>
    </source>
</evidence>
<dbReference type="Proteomes" id="UP000177478">
    <property type="component" value="Unassembled WGS sequence"/>
</dbReference>
<reference evidence="3 4" key="1">
    <citation type="journal article" date="2016" name="Nat. Commun.">
        <title>Thousands of microbial genomes shed light on interconnected biogeochemical processes in an aquifer system.</title>
        <authorList>
            <person name="Anantharaman K."/>
            <person name="Brown C.T."/>
            <person name="Hug L.A."/>
            <person name="Sharon I."/>
            <person name="Castelle C.J."/>
            <person name="Probst A.J."/>
            <person name="Thomas B.C."/>
            <person name="Singh A."/>
            <person name="Wilkins M.J."/>
            <person name="Karaoz U."/>
            <person name="Brodie E.L."/>
            <person name="Williams K.H."/>
            <person name="Hubbard S.S."/>
            <person name="Banfield J.F."/>
        </authorList>
    </citation>
    <scope>NUCLEOTIDE SEQUENCE [LARGE SCALE GENOMIC DNA]</scope>
</reference>
<sequence length="1382" mass="141786">MQAGYNRWFGSSSTRIVRSLSVFAIAATFALGGFFAINSANAVISSITVTGPTVGQHLNDGVNITWTAVGTPGDLVDIYYSDNDFSTSTKLTTSGLAYDAGSYNWDTVAAGIPDDTDYKIKVKSTTNDVEGISAAFRIDNTAPTITTVTTYDSDTNGTVDKATIVFSELVDDSDFEADDFTIDGQAGVTIESTNDGSTADDNTFDVTFTTVVGTGVKSLIHTADGGNDMASPGNALATVTVVATDAAKPVFLSAQTKTTTRIDTTWSENINGTTVNDSGTEFTVTGFAVSAADDNSDNVVELTVATMPTDATPDVTFTNTGTFTDLAGNQAVTPTTRTATDGTAPTLSAVHIQSNNANTAFAKVGDTIIVSFTSSETISTPTVTIAGHASVTPTASHPGADDWQATYVMVSGDTEGLVTFSIAFSDTVGNPGVAVSTVGDVSSVTFDKTNPLVAITTPAVDSVTTVNNVTGVFVVSDTNAVTCAYTVTVDHVGSAAIACAGASITALTDGRRVLALTATDAAGNFTTTNSSFVVNLDTNLTVGSGKDFTTIQAAVNGATTGDDITIDTGAYPEAVTIASKDLDLIGSGGAVTATSFTLASTTVSGSTDVTAPTVQVNASAKITDGVLLSSSVLNIGSGTFTDNFTIDKDLTVTCGVGGGTTTQTKGIVITANGVTVNNCTFSGNIAGDAFINLDSDTAHSGISLTNNTFSGAITTWHLIRAGGNKTDLTITGNTFTGSTSGTDNAMILLGVAGDNIDVSNNSFSSFPSTYGFVAIQQNASGGARTTDLTIDSNTFDYTGYANGSGSEAISVRYASHVVVTNNILTGSASATTYEAGITLASVNSTGGQSVISGNTVDGFSRGIRIQRWASGDGNSDDIEITNNAVTDGVVLTGSESSTGVGLFLAGVTNLFVDENTVTGHTNAGVYIPATVSDGGANTITNMIIGGSTASFNDFSSNTDGMDNFTTTTASAQYNWWGSSTGPNHSPENIPGVGSSVSDYVDYSPWCTNSSCTTFGSSDPIDHFDIDPSAGSAIVNVLITLTVTAKDSADITRVNDTSVVSMAADHGASLGTLLLTLISGTRDTTVTNSVTGTVNVSGIKVGGSATGSTSVSFTSSDPDAPTIISHSPADDATDVAVTTVPYITFSEALKASTVNSTNIQLKKYSDNSNVSATVSLVEGGTRVNITPDSSLANNTQYYFAVSTSVQDEAGNALVTALDVGSRDSHEFTTVAIEPVVVDEIVAESSTATADDTYINGWHYIYRITVNTDETDLSVKFTDWDNADTTDTIAANGNMRVLFNSVTANGLGAVVGLTDSDIEDGFGDVDSYAIGNDYTDQSPSVIDISGLDTSSVRDGRQVQFDVYTKLPVTTVPGFYTTTYGIQVN</sequence>
<dbReference type="InterPro" id="IPR032812">
    <property type="entry name" value="SbsA_Ig"/>
</dbReference>
<dbReference type="InterPro" id="IPR014755">
    <property type="entry name" value="Cu-Rt/internalin_Ig-like"/>
</dbReference>
<name>A0A1F8G2F1_9BACT</name>
<gene>
    <name evidence="3" type="ORF">A3F25_00235</name>
</gene>
<dbReference type="Gene3D" id="2.60.40.1220">
    <property type="match status" value="1"/>
</dbReference>
<evidence type="ECO:0000313" key="3">
    <source>
        <dbReference type="EMBL" id="OGN19517.1"/>
    </source>
</evidence>
<proteinExistence type="predicted"/>
<evidence type="ECO:0000313" key="4">
    <source>
        <dbReference type="Proteomes" id="UP000177478"/>
    </source>
</evidence>
<dbReference type="SMART" id="SM00710">
    <property type="entry name" value="PbH1"/>
    <property type="match status" value="9"/>
</dbReference>
<evidence type="ECO:0000259" key="2">
    <source>
        <dbReference type="Pfam" id="PF13205"/>
    </source>
</evidence>